<proteinExistence type="predicted"/>
<dbReference type="Proteomes" id="UP000503251">
    <property type="component" value="Chromosome"/>
</dbReference>
<organism evidence="1 2">
    <name type="scientific">Oceanidesulfovibrio marinus</name>
    <dbReference type="NCBI Taxonomy" id="370038"/>
    <lineage>
        <taxon>Bacteria</taxon>
        <taxon>Pseudomonadati</taxon>
        <taxon>Thermodesulfobacteriota</taxon>
        <taxon>Desulfovibrionia</taxon>
        <taxon>Desulfovibrionales</taxon>
        <taxon>Desulfovibrionaceae</taxon>
        <taxon>Oceanidesulfovibrio</taxon>
    </lineage>
</organism>
<accession>A0ABX6NHM3</accession>
<protein>
    <submittedName>
        <fullName evidence="1">Pyridoxamine 5'-phosphate oxidase family protein</fullName>
    </submittedName>
</protein>
<dbReference type="PANTHER" id="PTHR34071:SF2">
    <property type="entry name" value="FLAVIN-NUCLEOTIDE-BINDING PROTEIN"/>
    <property type="match status" value="1"/>
</dbReference>
<dbReference type="PANTHER" id="PTHR34071">
    <property type="entry name" value="5-NITROIMIDAZOLE ANTIBIOTICS RESISTANCE PROTEIN, NIMA-FAMILY-RELATED PROTEIN-RELATED"/>
    <property type="match status" value="1"/>
</dbReference>
<name>A0ABX6NHM3_9BACT</name>
<dbReference type="InterPro" id="IPR024747">
    <property type="entry name" value="Pyridox_Oxase-rel"/>
</dbReference>
<dbReference type="InterPro" id="IPR012349">
    <property type="entry name" value="Split_barrel_FMN-bd"/>
</dbReference>
<evidence type="ECO:0000313" key="2">
    <source>
        <dbReference type="Proteomes" id="UP000503251"/>
    </source>
</evidence>
<keyword evidence="2" id="KW-1185">Reference proteome</keyword>
<gene>
    <name evidence="1" type="ORF">E8L03_11725</name>
</gene>
<dbReference type="Gene3D" id="2.30.110.10">
    <property type="entry name" value="Electron Transport, Fmn-binding Protein, Chain A"/>
    <property type="match status" value="1"/>
</dbReference>
<reference evidence="1 2" key="1">
    <citation type="submission" date="2019-04" db="EMBL/GenBank/DDBJ databases">
        <title>Isolation and culture of sulfate reducing bacteria from the cold seep of the South China Sea.</title>
        <authorList>
            <person name="Sun C."/>
            <person name="Liu R."/>
        </authorList>
    </citation>
    <scope>NUCLEOTIDE SEQUENCE [LARGE SCALE GENOMIC DNA]</scope>
    <source>
        <strain evidence="1 2">CS1</strain>
    </source>
</reference>
<dbReference type="RefSeq" id="WP_171267464.1">
    <property type="nucleotide sequence ID" value="NZ_CP039543.1"/>
</dbReference>
<dbReference type="EMBL" id="CP039543">
    <property type="protein sequence ID" value="QJT09563.1"/>
    <property type="molecule type" value="Genomic_DNA"/>
</dbReference>
<dbReference type="Pfam" id="PF12900">
    <property type="entry name" value="Pyridox_ox_2"/>
    <property type="match status" value="1"/>
</dbReference>
<sequence>MSMRKKERAIEDKAQVEELLLRCEVIQLGLWDGEQPYVVAVNFGYKDGAIYFHSAPDGRKVECVQKNGMVSFVAIAEHAIVRADKACGFTTHFKSVSGFGRAALLTDPAEKAKGLDAIMAHYDGPVGEYDEKVLGRTAVVRIAVESMVGKINPTPGKDS</sequence>
<evidence type="ECO:0000313" key="1">
    <source>
        <dbReference type="EMBL" id="QJT09563.1"/>
    </source>
</evidence>
<dbReference type="SUPFAM" id="SSF50475">
    <property type="entry name" value="FMN-binding split barrel"/>
    <property type="match status" value="1"/>
</dbReference>